<keyword evidence="1" id="KW-1133">Transmembrane helix</keyword>
<organism evidence="2 3">
    <name type="scientific">Fredinandcohnia quinoae</name>
    <dbReference type="NCBI Taxonomy" id="2918902"/>
    <lineage>
        <taxon>Bacteria</taxon>
        <taxon>Bacillati</taxon>
        <taxon>Bacillota</taxon>
        <taxon>Bacilli</taxon>
        <taxon>Bacillales</taxon>
        <taxon>Bacillaceae</taxon>
        <taxon>Fredinandcohnia</taxon>
    </lineage>
</organism>
<evidence type="ECO:0000313" key="3">
    <source>
        <dbReference type="Proteomes" id="UP001431131"/>
    </source>
</evidence>
<keyword evidence="3" id="KW-1185">Reference proteome</keyword>
<dbReference type="PANTHER" id="PTHR34351:SF2">
    <property type="entry name" value="DUF58 DOMAIN-CONTAINING PROTEIN"/>
    <property type="match status" value="1"/>
</dbReference>
<dbReference type="RefSeq" id="WP_240256579.1">
    <property type="nucleotide sequence ID" value="NZ_JAKTTI010000025.1"/>
</dbReference>
<keyword evidence="1" id="KW-0812">Transmembrane</keyword>
<evidence type="ECO:0000256" key="1">
    <source>
        <dbReference type="SAM" id="Phobius"/>
    </source>
</evidence>
<keyword evidence="1" id="KW-0472">Membrane</keyword>
<dbReference type="PANTHER" id="PTHR34351">
    <property type="entry name" value="SLR1927 PROTEIN-RELATED"/>
    <property type="match status" value="1"/>
</dbReference>
<protein>
    <submittedName>
        <fullName evidence="2">DUF58 domain-containing protein</fullName>
    </submittedName>
</protein>
<proteinExistence type="predicted"/>
<accession>A0AAW5E222</accession>
<evidence type="ECO:0000313" key="2">
    <source>
        <dbReference type="EMBL" id="MCH1626663.1"/>
    </source>
</evidence>
<dbReference type="EMBL" id="JAKTTI010000025">
    <property type="protein sequence ID" value="MCH1626663.1"/>
    <property type="molecule type" value="Genomic_DNA"/>
</dbReference>
<gene>
    <name evidence="2" type="ORF">MJG50_15095</name>
</gene>
<sequence>MHWHKQIIESKIINVITILAFVVLFSSFYTESIFVFAFALTFILFSLASKWYLKHAASDLILSQTKDKIKLFPNEKDTLHIILRQYGRVPIVNSVLHLYFDNVIDCSPYSKAHTKQVVEVVIPISMAAKEEMKISIPIHALRRGFAKIRSANLTIQHPFGFGVAMLEYNQWLSQEIIIYPTPISVSGIEQLLPKKQGTYPNKHSLFEYASSPIGTRSYVASDPFNKIHWKATARTTMLQTKIYERTSQFAWSIILDIKDGNGYIENLENLLSYITYICHVATKKKIQFELFINIRSAGRTPFFHLSMGQGKEQLESALEMLARVNRNSVLIPFEKMMFFIEKNHLLAPYIITAGLLSGSESILNKLAGSNGTYQIIDHDGVGYLVPLQKKTLISI</sequence>
<name>A0AAW5E222_9BACI</name>
<dbReference type="AlphaFoldDB" id="A0AAW5E222"/>
<feature type="transmembrane region" description="Helical" evidence="1">
    <location>
        <begin position="12"/>
        <end position="29"/>
    </location>
</feature>
<reference evidence="2" key="1">
    <citation type="submission" date="2022-02" db="EMBL/GenBank/DDBJ databases">
        <title>Fredinandcohnia quinoae sp. nov. isolated from Chenopodium quinoa seeds.</title>
        <authorList>
            <person name="Saati-Santamaria Z."/>
            <person name="Flores-Felix J.D."/>
            <person name="Igual J.M."/>
            <person name="Velazquez E."/>
            <person name="Garcia-Fraile P."/>
            <person name="Martinez-Molina E."/>
        </authorList>
    </citation>
    <scope>NUCLEOTIDE SEQUENCE</scope>
    <source>
        <strain evidence="2">SECRCQ15</strain>
    </source>
</reference>
<comment type="caution">
    <text evidence="2">The sequence shown here is derived from an EMBL/GenBank/DDBJ whole genome shotgun (WGS) entry which is preliminary data.</text>
</comment>
<dbReference type="Proteomes" id="UP001431131">
    <property type="component" value="Unassembled WGS sequence"/>
</dbReference>